<dbReference type="InterPro" id="IPR011905">
    <property type="entry name" value="GlrX-like_pln_2"/>
</dbReference>
<evidence type="ECO:0000256" key="1">
    <source>
        <dbReference type="ARBA" id="ARBA00004496"/>
    </source>
</evidence>
<evidence type="ECO:0000313" key="6">
    <source>
        <dbReference type="EMBL" id="KAG6526255.1"/>
    </source>
</evidence>
<comment type="subcellular location">
    <subcellularLocation>
        <location evidence="1">Cytoplasm</location>
    </subcellularLocation>
</comment>
<evidence type="ECO:0000256" key="3">
    <source>
        <dbReference type="ARBA" id="ARBA00022490"/>
    </source>
</evidence>
<dbReference type="SUPFAM" id="SSF52833">
    <property type="entry name" value="Thioredoxin-like"/>
    <property type="match status" value="1"/>
</dbReference>
<proteinExistence type="inferred from homology"/>
<evidence type="ECO:0008006" key="8">
    <source>
        <dbReference type="Google" id="ProtNLM"/>
    </source>
</evidence>
<dbReference type="PROSITE" id="PS51354">
    <property type="entry name" value="GLUTAREDOXIN_2"/>
    <property type="match status" value="1"/>
</dbReference>
<dbReference type="InterPro" id="IPR036249">
    <property type="entry name" value="Thioredoxin-like_sf"/>
</dbReference>
<reference evidence="6 7" key="1">
    <citation type="submission" date="2020-08" db="EMBL/GenBank/DDBJ databases">
        <title>Plant Genome Project.</title>
        <authorList>
            <person name="Zhang R.-G."/>
        </authorList>
    </citation>
    <scope>NUCLEOTIDE SEQUENCE [LARGE SCALE GENOMIC DNA]</scope>
    <source>
        <tissue evidence="6">Rhizome</tissue>
    </source>
</reference>
<comment type="similarity">
    <text evidence="2">Belongs to the glutaredoxin family. CC-type subfamily.</text>
</comment>
<feature type="region of interest" description="Disordered" evidence="5">
    <location>
        <begin position="1"/>
        <end position="23"/>
    </location>
</feature>
<evidence type="ECO:0000256" key="4">
    <source>
        <dbReference type="ARBA" id="ARBA00023284"/>
    </source>
</evidence>
<dbReference type="PANTHER" id="PTHR10168">
    <property type="entry name" value="GLUTAREDOXIN"/>
    <property type="match status" value="1"/>
</dbReference>
<evidence type="ECO:0000256" key="2">
    <source>
        <dbReference type="ARBA" id="ARBA00007568"/>
    </source>
</evidence>
<gene>
    <name evidence="6" type="ORF">ZIOFF_016237</name>
</gene>
<dbReference type="AlphaFoldDB" id="A0A8J5HG62"/>
<accession>A0A8J5HG62</accession>
<evidence type="ECO:0000313" key="7">
    <source>
        <dbReference type="Proteomes" id="UP000734854"/>
    </source>
</evidence>
<keyword evidence="4" id="KW-0676">Redox-active center</keyword>
<organism evidence="6 7">
    <name type="scientific">Zingiber officinale</name>
    <name type="common">Ginger</name>
    <name type="synonym">Amomum zingiber</name>
    <dbReference type="NCBI Taxonomy" id="94328"/>
    <lineage>
        <taxon>Eukaryota</taxon>
        <taxon>Viridiplantae</taxon>
        <taxon>Streptophyta</taxon>
        <taxon>Embryophyta</taxon>
        <taxon>Tracheophyta</taxon>
        <taxon>Spermatophyta</taxon>
        <taxon>Magnoliopsida</taxon>
        <taxon>Liliopsida</taxon>
        <taxon>Zingiberales</taxon>
        <taxon>Zingiberaceae</taxon>
        <taxon>Zingiber</taxon>
    </lineage>
</organism>
<comment type="caution">
    <text evidence="6">The sequence shown here is derived from an EMBL/GenBank/DDBJ whole genome shotgun (WGS) entry which is preliminary data.</text>
</comment>
<sequence length="258" mass="26894">MHTWPLDLPARDTSATSKATPSFADAKGRRVAVVETRGVTPLAEPFGPKASAAHLIRPRHGNFITVAHGHDSICTWVGDAIADPLPTIRRHRRVDVTAHVIRRPPPPLPPPISAVSSALPCTSFALRFCAMEVAASSADGGLGLGAGVDAWAAASLAIDGGESPERRTARMVREVIRESPVVVVGRRGCFMCHVIRQLLAAVGAHPTVIEMEEGESPAADAAALPALFIGGESVGGIEGLIALHLGGRLVPLLREAGA</sequence>
<dbReference type="Gene3D" id="3.40.30.10">
    <property type="entry name" value="Glutaredoxin"/>
    <property type="match status" value="1"/>
</dbReference>
<evidence type="ECO:0000256" key="5">
    <source>
        <dbReference type="SAM" id="MobiDB-lite"/>
    </source>
</evidence>
<dbReference type="GO" id="GO:0005737">
    <property type="term" value="C:cytoplasm"/>
    <property type="evidence" value="ECO:0007669"/>
    <property type="project" value="UniProtKB-SubCell"/>
</dbReference>
<keyword evidence="3" id="KW-0963">Cytoplasm</keyword>
<keyword evidence="7" id="KW-1185">Reference proteome</keyword>
<dbReference type="Proteomes" id="UP000734854">
    <property type="component" value="Unassembled WGS sequence"/>
</dbReference>
<dbReference type="EMBL" id="JACMSC010000004">
    <property type="protein sequence ID" value="KAG6526255.1"/>
    <property type="molecule type" value="Genomic_DNA"/>
</dbReference>
<protein>
    <recommendedName>
        <fullName evidence="8">Glutaredoxin domain-containing protein</fullName>
    </recommendedName>
</protein>
<name>A0A8J5HG62_ZINOF</name>